<name>A0A2G6K7Q4_9ACTN</name>
<dbReference type="EMBL" id="PDSL01000069">
    <property type="protein sequence ID" value="PIE31684.1"/>
    <property type="molecule type" value="Genomic_DNA"/>
</dbReference>
<evidence type="ECO:0000313" key="6">
    <source>
        <dbReference type="Proteomes" id="UP000230914"/>
    </source>
</evidence>
<keyword evidence="2 5" id="KW-0378">Hydrolase</keyword>
<dbReference type="SMART" id="SM00797">
    <property type="entry name" value="AHS2"/>
    <property type="match status" value="1"/>
</dbReference>
<dbReference type="PANTHER" id="PTHR43309">
    <property type="entry name" value="5-OXOPROLINASE SUBUNIT C"/>
    <property type="match status" value="1"/>
</dbReference>
<dbReference type="GO" id="GO:0005524">
    <property type="term" value="F:ATP binding"/>
    <property type="evidence" value="ECO:0007669"/>
    <property type="project" value="UniProtKB-KW"/>
</dbReference>
<dbReference type="PANTHER" id="PTHR43309:SF3">
    <property type="entry name" value="5-OXOPROLINASE SUBUNIT C"/>
    <property type="match status" value="1"/>
</dbReference>
<feature type="domain" description="Carboxyltransferase" evidence="4">
    <location>
        <begin position="23"/>
        <end position="272"/>
    </location>
</feature>
<dbReference type="InterPro" id="IPR003778">
    <property type="entry name" value="CT_A_B"/>
</dbReference>
<dbReference type="Proteomes" id="UP000230914">
    <property type="component" value="Unassembled WGS sequence"/>
</dbReference>
<evidence type="ECO:0000313" key="5">
    <source>
        <dbReference type="EMBL" id="PIE31684.1"/>
    </source>
</evidence>
<gene>
    <name evidence="5" type="ORF">CSA55_05130</name>
</gene>
<dbReference type="GO" id="GO:0016787">
    <property type="term" value="F:hydrolase activity"/>
    <property type="evidence" value="ECO:0007669"/>
    <property type="project" value="UniProtKB-KW"/>
</dbReference>
<keyword evidence="3" id="KW-0067">ATP-binding</keyword>
<dbReference type="InterPro" id="IPR029000">
    <property type="entry name" value="Cyclophilin-like_dom_sf"/>
</dbReference>
<reference evidence="5 6" key="1">
    <citation type="submission" date="2017-10" db="EMBL/GenBank/DDBJ databases">
        <title>Novel microbial diversity and functional potential in the marine mammal oral microbiome.</title>
        <authorList>
            <person name="Dudek N.K."/>
            <person name="Sun C.L."/>
            <person name="Burstein D."/>
            <person name="Kantor R.S."/>
            <person name="Aliaga Goltsman D.S."/>
            <person name="Bik E.M."/>
            <person name="Thomas B.C."/>
            <person name="Banfield J.F."/>
            <person name="Relman D.A."/>
        </authorList>
    </citation>
    <scope>NUCLEOTIDE SEQUENCE [LARGE SCALE GENOMIC DNA]</scope>
    <source>
        <strain evidence="5">DOLJORAL78_61_10</strain>
    </source>
</reference>
<accession>A0A2G6K7Q4</accession>
<protein>
    <submittedName>
        <fullName evidence="5">Allophanate hydrolase</fullName>
    </submittedName>
</protein>
<evidence type="ECO:0000256" key="1">
    <source>
        <dbReference type="ARBA" id="ARBA00022741"/>
    </source>
</evidence>
<evidence type="ECO:0000256" key="3">
    <source>
        <dbReference type="ARBA" id="ARBA00022840"/>
    </source>
</evidence>
<sequence length="273" mass="28505">MLTVISAGLATTIQDQGRPGWAHIGVSRSGAVDLRMVAALNRLVGNSSTAAVIETVGGLSIRADRPLVVATDLAPFPSQMREGDVIEVPVGGRHWHYVAVRGGIDTDLVLGSRSTDTLSGLGGPTVIDGTRLAVGRGPVEPIIADVAPVSQSAEPIGWTWGPRAEWCGSGWPGSSWTVSDTSRVGVRLAGRPIERIRDDELPSEGLVRGAVQVPPDGQPVMMLADHPTTGGYPVIAVIDPVDVARLAHTAPGGRVRIARQVSPSPWNSARSTP</sequence>
<proteinExistence type="predicted"/>
<keyword evidence="1" id="KW-0547">Nucleotide-binding</keyword>
<evidence type="ECO:0000256" key="2">
    <source>
        <dbReference type="ARBA" id="ARBA00022801"/>
    </source>
</evidence>
<evidence type="ECO:0000259" key="4">
    <source>
        <dbReference type="SMART" id="SM00797"/>
    </source>
</evidence>
<dbReference type="Gene3D" id="2.40.100.10">
    <property type="entry name" value="Cyclophilin-like"/>
    <property type="match status" value="1"/>
</dbReference>
<dbReference type="InterPro" id="IPR052708">
    <property type="entry name" value="PxpC"/>
</dbReference>
<dbReference type="AlphaFoldDB" id="A0A2G6K7Q4"/>
<comment type="caution">
    <text evidence="5">The sequence shown here is derived from an EMBL/GenBank/DDBJ whole genome shotgun (WGS) entry which is preliminary data.</text>
</comment>
<organism evidence="5 6">
    <name type="scientific">Ilumatobacter coccineus</name>
    <dbReference type="NCBI Taxonomy" id="467094"/>
    <lineage>
        <taxon>Bacteria</taxon>
        <taxon>Bacillati</taxon>
        <taxon>Actinomycetota</taxon>
        <taxon>Acidimicrobiia</taxon>
        <taxon>Acidimicrobiales</taxon>
        <taxon>Ilumatobacteraceae</taxon>
        <taxon>Ilumatobacter</taxon>
    </lineage>
</organism>
<dbReference type="Pfam" id="PF02626">
    <property type="entry name" value="CT_A_B"/>
    <property type="match status" value="1"/>
</dbReference>